<keyword evidence="2" id="KW-1185">Reference proteome</keyword>
<comment type="caution">
    <text evidence="1">The sequence shown here is derived from an EMBL/GenBank/DDBJ whole genome shotgun (WGS) entry which is preliminary data.</text>
</comment>
<protein>
    <submittedName>
        <fullName evidence="1">Uncharacterized protein</fullName>
    </submittedName>
</protein>
<proteinExistence type="predicted"/>
<dbReference type="AlphaFoldDB" id="A0A7J8XP78"/>
<accession>A0A7J8XP78</accession>
<reference evidence="1 2" key="1">
    <citation type="journal article" date="2019" name="Genome Biol. Evol.">
        <title>Insights into the evolution of the New World diploid cottons (Gossypium, subgenus Houzingenia) based on genome sequencing.</title>
        <authorList>
            <person name="Grover C.E."/>
            <person name="Arick M.A. 2nd"/>
            <person name="Thrash A."/>
            <person name="Conover J.L."/>
            <person name="Sanders W.S."/>
            <person name="Peterson D.G."/>
            <person name="Frelichowski J.E."/>
            <person name="Scheffler J.A."/>
            <person name="Scheffler B.E."/>
            <person name="Wendel J.F."/>
        </authorList>
    </citation>
    <scope>NUCLEOTIDE SEQUENCE [LARGE SCALE GENOMIC DNA]</scope>
    <source>
        <strain evidence="1">185</strain>
        <tissue evidence="1">Leaf</tissue>
    </source>
</reference>
<evidence type="ECO:0000313" key="1">
    <source>
        <dbReference type="EMBL" id="MBA0688694.1"/>
    </source>
</evidence>
<dbReference type="Proteomes" id="UP000593577">
    <property type="component" value="Unassembled WGS sequence"/>
</dbReference>
<gene>
    <name evidence="1" type="ORF">Goari_006463</name>
</gene>
<name>A0A7J8XP78_GOSAI</name>
<organism evidence="1 2">
    <name type="scientific">Gossypium aridum</name>
    <name type="common">American cotton</name>
    <name type="synonym">Erioxylum aridum</name>
    <dbReference type="NCBI Taxonomy" id="34290"/>
    <lineage>
        <taxon>Eukaryota</taxon>
        <taxon>Viridiplantae</taxon>
        <taxon>Streptophyta</taxon>
        <taxon>Embryophyta</taxon>
        <taxon>Tracheophyta</taxon>
        <taxon>Spermatophyta</taxon>
        <taxon>Magnoliopsida</taxon>
        <taxon>eudicotyledons</taxon>
        <taxon>Gunneridae</taxon>
        <taxon>Pentapetalae</taxon>
        <taxon>rosids</taxon>
        <taxon>malvids</taxon>
        <taxon>Malvales</taxon>
        <taxon>Malvaceae</taxon>
        <taxon>Malvoideae</taxon>
        <taxon>Gossypium</taxon>
    </lineage>
</organism>
<evidence type="ECO:0000313" key="2">
    <source>
        <dbReference type="Proteomes" id="UP000593577"/>
    </source>
</evidence>
<dbReference type="EMBL" id="JABFAA010000008">
    <property type="protein sequence ID" value="MBA0688694.1"/>
    <property type="molecule type" value="Genomic_DNA"/>
</dbReference>
<sequence>MKHLKHWEAHEQTQLRSVKWKTIQEKSAPCLPNSTVETFQKMLPISLFNSARLWTIMILVQLYKSRFFLLLVSGMSATFGLQL</sequence>